<feature type="domain" description="PBP" evidence="1">
    <location>
        <begin position="34"/>
        <end position="267"/>
    </location>
</feature>
<dbReference type="InterPro" id="IPR024370">
    <property type="entry name" value="PBP_domain"/>
</dbReference>
<dbReference type="KEGG" id="mhu:Mhun_0521"/>
<accession>Q2FMJ9</accession>
<evidence type="ECO:0000259" key="1">
    <source>
        <dbReference type="Pfam" id="PF12849"/>
    </source>
</evidence>
<dbReference type="RefSeq" id="WP_011447568.1">
    <property type="nucleotide sequence ID" value="NC_007796.1"/>
</dbReference>
<dbReference type="Gene3D" id="3.40.190.10">
    <property type="entry name" value="Periplasmic binding protein-like II"/>
    <property type="match status" value="2"/>
</dbReference>
<dbReference type="HOGENOM" id="CLU_061511_0_0_2"/>
<dbReference type="InParanoid" id="Q2FMJ9"/>
<protein>
    <submittedName>
        <fullName evidence="2">ABC transporter tungsten-binding protein</fullName>
    </submittedName>
</protein>
<organism evidence="2 3">
    <name type="scientific">Methanospirillum hungatei JF-1 (strain ATCC 27890 / DSM 864 / NBRC 100397 / JF-1)</name>
    <dbReference type="NCBI Taxonomy" id="323259"/>
    <lineage>
        <taxon>Archaea</taxon>
        <taxon>Methanobacteriati</taxon>
        <taxon>Methanobacteriota</taxon>
        <taxon>Stenosarchaea group</taxon>
        <taxon>Methanomicrobia</taxon>
        <taxon>Methanomicrobiales</taxon>
        <taxon>Methanospirillaceae</taxon>
        <taxon>Methanospirillum</taxon>
    </lineage>
</organism>
<dbReference type="AlphaFoldDB" id="Q2FMJ9"/>
<dbReference type="eggNOG" id="arCOG00229">
    <property type="taxonomic scope" value="Archaea"/>
</dbReference>
<reference evidence="3" key="1">
    <citation type="journal article" date="2016" name="Stand. Genomic Sci.">
        <title>Complete genome sequence of Methanospirillum hungatei type strain JF1.</title>
        <authorList>
            <person name="Gunsalus R.P."/>
            <person name="Cook L.E."/>
            <person name="Crable B."/>
            <person name="Rohlin L."/>
            <person name="McDonald E."/>
            <person name="Mouttaki H."/>
            <person name="Sieber J.R."/>
            <person name="Poweleit N."/>
            <person name="Zhou H."/>
            <person name="Lapidus A.L."/>
            <person name="Daligault H.E."/>
            <person name="Land M."/>
            <person name="Gilna P."/>
            <person name="Ivanova N."/>
            <person name="Kyrpides N."/>
            <person name="Culley D.E."/>
            <person name="McInerney M.J."/>
        </authorList>
    </citation>
    <scope>NUCLEOTIDE SEQUENCE [LARGE SCALE GENOMIC DNA]</scope>
    <source>
        <strain evidence="3">ATCC 27890 / DSM 864 / NBRC 100397 / JF-1</strain>
    </source>
</reference>
<name>Q2FMJ9_METHJ</name>
<dbReference type="SUPFAM" id="SSF53850">
    <property type="entry name" value="Periplasmic binding protein-like II"/>
    <property type="match status" value="1"/>
</dbReference>
<gene>
    <name evidence="2" type="ordered locus">Mhun_0521</name>
</gene>
<proteinExistence type="predicted"/>
<dbReference type="Proteomes" id="UP000001941">
    <property type="component" value="Chromosome"/>
</dbReference>
<dbReference type="PANTHER" id="PTHR37945">
    <property type="entry name" value="EXTRACELLULAR TUNGSTATE BINDING PROTEIN"/>
    <property type="match status" value="1"/>
</dbReference>
<dbReference type="EnsemblBacteria" id="ABD40281">
    <property type="protein sequence ID" value="ABD40281"/>
    <property type="gene ID" value="Mhun_0521"/>
</dbReference>
<evidence type="ECO:0000313" key="2">
    <source>
        <dbReference type="EMBL" id="ABD40281.1"/>
    </source>
</evidence>
<dbReference type="OrthoDB" id="14917at2157"/>
<dbReference type="Pfam" id="PF12849">
    <property type="entry name" value="PBP_like_2"/>
    <property type="match status" value="1"/>
</dbReference>
<dbReference type="EMBL" id="CP000254">
    <property type="protein sequence ID" value="ABD40281.1"/>
    <property type="molecule type" value="Genomic_DNA"/>
</dbReference>
<dbReference type="InterPro" id="IPR052738">
    <property type="entry name" value="ABC-Tungstate_binding"/>
</dbReference>
<dbReference type="STRING" id="323259.Mhun_0521"/>
<dbReference type="GeneID" id="3925020"/>
<dbReference type="PANTHER" id="PTHR37945:SF1">
    <property type="entry name" value="EXTRACELLULAR TUNGSTATE BINDING PROTEIN"/>
    <property type="match status" value="1"/>
</dbReference>
<keyword evidence="3" id="KW-1185">Reference proteome</keyword>
<sequence length="307" mass="33445">MIGKLSFGIIALVLGAMLFCGAVSAEKVDNLGEHSADRLLIATTTSLDATKLLDLLEEKFKEETGATVEHVAVGTGQAIEIAKNCDADIVMVHDRVAEDKFIDEGFGVDRRVFGYNYFLLVGPENDPAKVAGLNGTAAFMAIEKATAEDPSVVFVSRGDNSGTHSREKLLWKWGGYDYAEINSSEWYREAGAGMGPTLTMTDELQGYTLTDSASWGTFESNLSLVPLVENDENFLNVYAVMRVSEEKCPDVNTEMAKKWINFMISDEVQDILSTYGVEKNGVPYFNPGRGSAEVMGVTVEETTDKVA</sequence>
<evidence type="ECO:0000313" key="3">
    <source>
        <dbReference type="Proteomes" id="UP000001941"/>
    </source>
</evidence>